<keyword evidence="1" id="KW-0418">Kinase</keyword>
<evidence type="ECO:0000313" key="1">
    <source>
        <dbReference type="EMBL" id="KAF7809110.1"/>
    </source>
</evidence>
<evidence type="ECO:0000313" key="2">
    <source>
        <dbReference type="Proteomes" id="UP000634136"/>
    </source>
</evidence>
<keyword evidence="1" id="KW-0675">Receptor</keyword>
<gene>
    <name evidence="1" type="ORF">G2W53_035853</name>
</gene>
<sequence>MHHPLPTLFPSSSSFKLSPQNFALQIPDQSSDIRHQASRGLHIFPFRLLDPQSQTLLPIKPPSPSNSAIPSLS</sequence>
<dbReference type="EMBL" id="JAAIUW010000011">
    <property type="protein sequence ID" value="KAF7809110.1"/>
    <property type="molecule type" value="Genomic_DNA"/>
</dbReference>
<keyword evidence="1" id="KW-0808">Transferase</keyword>
<accession>A0A834SRB3</accession>
<dbReference type="GO" id="GO:0030246">
    <property type="term" value="F:carbohydrate binding"/>
    <property type="evidence" value="ECO:0007669"/>
    <property type="project" value="UniProtKB-KW"/>
</dbReference>
<reference evidence="1" key="1">
    <citation type="submission" date="2020-09" db="EMBL/GenBank/DDBJ databases">
        <title>Genome-Enabled Discovery of Anthraquinone Biosynthesis in Senna tora.</title>
        <authorList>
            <person name="Kang S.-H."/>
            <person name="Pandey R.P."/>
            <person name="Lee C.-M."/>
            <person name="Sim J.-S."/>
            <person name="Jeong J.-T."/>
            <person name="Choi B.-S."/>
            <person name="Jung M."/>
            <person name="Ginzburg D."/>
            <person name="Zhao K."/>
            <person name="Won S.Y."/>
            <person name="Oh T.-J."/>
            <person name="Yu Y."/>
            <person name="Kim N.-H."/>
            <person name="Lee O.R."/>
            <person name="Lee T.-H."/>
            <person name="Bashyal P."/>
            <person name="Kim T.-S."/>
            <person name="Lee W.-H."/>
            <person name="Kawkins C."/>
            <person name="Kim C.-K."/>
            <person name="Kim J.S."/>
            <person name="Ahn B.O."/>
            <person name="Rhee S.Y."/>
            <person name="Sohng J.K."/>
        </authorList>
    </citation>
    <scope>NUCLEOTIDE SEQUENCE</scope>
    <source>
        <tissue evidence="1">Leaf</tissue>
    </source>
</reference>
<comment type="caution">
    <text evidence="1">The sequence shown here is derived from an EMBL/GenBank/DDBJ whole genome shotgun (WGS) entry which is preliminary data.</text>
</comment>
<keyword evidence="2" id="KW-1185">Reference proteome</keyword>
<dbReference type="GO" id="GO:0016301">
    <property type="term" value="F:kinase activity"/>
    <property type="evidence" value="ECO:0007669"/>
    <property type="project" value="UniProtKB-KW"/>
</dbReference>
<organism evidence="1 2">
    <name type="scientific">Senna tora</name>
    <dbReference type="NCBI Taxonomy" id="362788"/>
    <lineage>
        <taxon>Eukaryota</taxon>
        <taxon>Viridiplantae</taxon>
        <taxon>Streptophyta</taxon>
        <taxon>Embryophyta</taxon>
        <taxon>Tracheophyta</taxon>
        <taxon>Spermatophyta</taxon>
        <taxon>Magnoliopsida</taxon>
        <taxon>eudicotyledons</taxon>
        <taxon>Gunneridae</taxon>
        <taxon>Pentapetalae</taxon>
        <taxon>rosids</taxon>
        <taxon>fabids</taxon>
        <taxon>Fabales</taxon>
        <taxon>Fabaceae</taxon>
        <taxon>Caesalpinioideae</taxon>
        <taxon>Cassia clade</taxon>
        <taxon>Senna</taxon>
    </lineage>
</organism>
<dbReference type="Proteomes" id="UP000634136">
    <property type="component" value="Unassembled WGS sequence"/>
</dbReference>
<name>A0A834SRB3_9FABA</name>
<protein>
    <submittedName>
        <fullName evidence="1">L-type lectin-domain containing receptor kinase VIII.2-like</fullName>
    </submittedName>
</protein>
<keyword evidence="1" id="KW-0430">Lectin</keyword>
<proteinExistence type="predicted"/>
<dbReference type="AlphaFoldDB" id="A0A834SRB3"/>